<dbReference type="AlphaFoldDB" id="A0A4Z0PGE9"/>
<gene>
    <name evidence="2" type="ORF">E5J99_20730</name>
</gene>
<feature type="domain" description="HTH cro/C1-type" evidence="1">
    <location>
        <begin position="38"/>
        <end position="93"/>
    </location>
</feature>
<organism evidence="2 3">
    <name type="scientific">Hymenobacter elongatus</name>
    <dbReference type="NCBI Taxonomy" id="877208"/>
    <lineage>
        <taxon>Bacteria</taxon>
        <taxon>Pseudomonadati</taxon>
        <taxon>Bacteroidota</taxon>
        <taxon>Cytophagia</taxon>
        <taxon>Cytophagales</taxon>
        <taxon>Hymenobacteraceae</taxon>
        <taxon>Hymenobacter</taxon>
    </lineage>
</organism>
<dbReference type="EMBL" id="SRLD01000086">
    <property type="protein sequence ID" value="TGE11803.1"/>
    <property type="molecule type" value="Genomic_DNA"/>
</dbReference>
<dbReference type="GO" id="GO:0003677">
    <property type="term" value="F:DNA binding"/>
    <property type="evidence" value="ECO:0007669"/>
    <property type="project" value="InterPro"/>
</dbReference>
<dbReference type="InterPro" id="IPR010982">
    <property type="entry name" value="Lambda_DNA-bd_dom_sf"/>
</dbReference>
<evidence type="ECO:0000259" key="1">
    <source>
        <dbReference type="PROSITE" id="PS50943"/>
    </source>
</evidence>
<evidence type="ECO:0000313" key="3">
    <source>
        <dbReference type="Proteomes" id="UP000297739"/>
    </source>
</evidence>
<dbReference type="Pfam" id="PF01381">
    <property type="entry name" value="HTH_3"/>
    <property type="match status" value="1"/>
</dbReference>
<keyword evidence="3" id="KW-1185">Reference proteome</keyword>
<dbReference type="PROSITE" id="PS50943">
    <property type="entry name" value="HTH_CROC1"/>
    <property type="match status" value="1"/>
</dbReference>
<evidence type="ECO:0000313" key="2">
    <source>
        <dbReference type="EMBL" id="TGE11803.1"/>
    </source>
</evidence>
<dbReference type="Gene3D" id="1.10.260.40">
    <property type="entry name" value="lambda repressor-like DNA-binding domains"/>
    <property type="match status" value="1"/>
</dbReference>
<dbReference type="SMART" id="SM00530">
    <property type="entry name" value="HTH_XRE"/>
    <property type="match status" value="1"/>
</dbReference>
<dbReference type="CDD" id="cd00093">
    <property type="entry name" value="HTH_XRE"/>
    <property type="match status" value="1"/>
</dbReference>
<dbReference type="OrthoDB" id="1041855at2"/>
<accession>A0A4Z0PGE9</accession>
<protein>
    <submittedName>
        <fullName evidence="2">XRE family transcriptional regulator</fullName>
    </submittedName>
</protein>
<dbReference type="InterPro" id="IPR001387">
    <property type="entry name" value="Cro/C1-type_HTH"/>
</dbReference>
<sequence length="98" mass="11014">MQLKRFQEVKSSYVGAEGTPERHTYEAELRAEIIAEKIKELRKARHMTQQELGDKIGVKKAQVSRLESSTANITLDTLQKVFLALGARVTFGIEPLGE</sequence>
<reference evidence="2 3" key="1">
    <citation type="submission" date="2019-04" db="EMBL/GenBank/DDBJ databases">
        <authorList>
            <person name="Feng G."/>
            <person name="Zhang J."/>
            <person name="Zhu H."/>
        </authorList>
    </citation>
    <scope>NUCLEOTIDE SEQUENCE [LARGE SCALE GENOMIC DNA]</scope>
    <source>
        <strain evidence="2 3">JCM 17223</strain>
    </source>
</reference>
<comment type="caution">
    <text evidence="2">The sequence shown here is derived from an EMBL/GenBank/DDBJ whole genome shotgun (WGS) entry which is preliminary data.</text>
</comment>
<dbReference type="SUPFAM" id="SSF47413">
    <property type="entry name" value="lambda repressor-like DNA-binding domains"/>
    <property type="match status" value="1"/>
</dbReference>
<proteinExistence type="predicted"/>
<dbReference type="Proteomes" id="UP000297739">
    <property type="component" value="Unassembled WGS sequence"/>
</dbReference>
<name>A0A4Z0PGE9_9BACT</name>